<comment type="caution">
    <text evidence="1">The sequence shown here is derived from an EMBL/GenBank/DDBJ whole genome shotgun (WGS) entry which is preliminary data.</text>
</comment>
<proteinExistence type="predicted"/>
<gene>
    <name evidence="1" type="ORF">PEVE_00044808</name>
</gene>
<reference evidence="1 2" key="1">
    <citation type="submission" date="2022-05" db="EMBL/GenBank/DDBJ databases">
        <authorList>
            <consortium name="Genoscope - CEA"/>
            <person name="William W."/>
        </authorList>
    </citation>
    <scope>NUCLEOTIDE SEQUENCE [LARGE SCALE GENOMIC DNA]</scope>
</reference>
<name>A0ABN8PR29_9CNID</name>
<sequence>DGDAPEVLPVDAYPDGLVSSYFEKEGDELIVDLGTVFLELDNSENQFSQPPEHYDIVKLLQKQRVPEEKNQFCTERNAAIQNVLSNRLHQLKLVSKILWLRIFQIMGDYLATNHEETVILRKHLTDMTHKLYLDVIGSVEYRKELRSLFDVRELTEAHISIGSDLCMDTFEFFVHHIASKVTTMHRSQPCSFNVSDMPPEGLAKLRHVGGWAIRKELERCRRFIRQNLYSQSTTTRQSVLIAHTKCELLEDNVIVQYSWLKDNTRFSESLEVTEDRQFRERGLLHISDQTFCCFKRIEEIRVAEMNRDRLVPGNRSDFLDVVIEKIQCDEILWDAWRGAFEDLGADKEVLVRQLLKDVISRYMKMATCQFLRDFRRGYKLKKTAEHRKRVLQRKQVATERNDHPKFATMLEDRSTGKQHSHQRVCVFVEKHGIAGVKRVYNKVQLVKLCKAYGIRVRSTYNKQDLAKELVELLKNNSSLTAMPHPHHLHNLSAQADVVDGRVMLRITRLN</sequence>
<feature type="non-terminal residue" evidence="1">
    <location>
        <position position="1"/>
    </location>
</feature>
<dbReference type="EMBL" id="CALNXI010000964">
    <property type="protein sequence ID" value="CAH3149114.1"/>
    <property type="molecule type" value="Genomic_DNA"/>
</dbReference>
<evidence type="ECO:0000313" key="2">
    <source>
        <dbReference type="Proteomes" id="UP001159427"/>
    </source>
</evidence>
<accession>A0ABN8PR29</accession>
<evidence type="ECO:0000313" key="1">
    <source>
        <dbReference type="EMBL" id="CAH3149114.1"/>
    </source>
</evidence>
<keyword evidence="2" id="KW-1185">Reference proteome</keyword>
<protein>
    <submittedName>
        <fullName evidence="1">Uncharacterized protein</fullName>
    </submittedName>
</protein>
<dbReference type="Proteomes" id="UP001159427">
    <property type="component" value="Unassembled WGS sequence"/>
</dbReference>
<organism evidence="1 2">
    <name type="scientific">Porites evermanni</name>
    <dbReference type="NCBI Taxonomy" id="104178"/>
    <lineage>
        <taxon>Eukaryota</taxon>
        <taxon>Metazoa</taxon>
        <taxon>Cnidaria</taxon>
        <taxon>Anthozoa</taxon>
        <taxon>Hexacorallia</taxon>
        <taxon>Scleractinia</taxon>
        <taxon>Fungiina</taxon>
        <taxon>Poritidae</taxon>
        <taxon>Porites</taxon>
    </lineage>
</organism>